<evidence type="ECO:0000259" key="8">
    <source>
        <dbReference type="PROSITE" id="PS50850"/>
    </source>
</evidence>
<dbReference type="Pfam" id="PF05977">
    <property type="entry name" value="MFS_3"/>
    <property type="match status" value="1"/>
</dbReference>
<dbReference type="InterPro" id="IPR010290">
    <property type="entry name" value="TM_effector"/>
</dbReference>
<proteinExistence type="predicted"/>
<keyword evidence="10" id="KW-1185">Reference proteome</keyword>
<evidence type="ECO:0000313" key="9">
    <source>
        <dbReference type="EMBL" id="RKG34748.1"/>
    </source>
</evidence>
<evidence type="ECO:0000256" key="2">
    <source>
        <dbReference type="ARBA" id="ARBA00022448"/>
    </source>
</evidence>
<sequence length="402" mass="44050">MFHSLIYPNFRNYFIGHSLSTLGTWIQQVTLAWIIYELTHSTALLGIVGFCALIPQLLVSPIAGAWIDKVDKRKTLIVIQFLLFIQAIALGVFYHFQLLNSAILIGLSLLLGILSAIDTPLRQSLLSLIIDDKKALPNALALNAMIFNASRFIGPPIAGLLIALIGPENCFYLNAMSYLSLALGVLLMKNVQSTIVTGKMKSVMREGFDYVYQHETFKYLMITVVILNITASSYVALLPVYAKDILQGDEKTLGILWGAAGIGSLISSMLLAGQKSFQQVHRKILLNILACAIGLLLLAVGHGYTAFLIAMFLLGFGISTTNISTNIILQQETPESFRGRVVSIYTSTRFGFDALGGLFAGLLASLIAPSNVMLIFAVCLCTYTVYHWLKIYPKLLSNKKSA</sequence>
<name>A0A3A8EKR3_9GAMM</name>
<reference evidence="9 10" key="1">
    <citation type="submission" date="2018-09" db="EMBL/GenBank/DDBJ databases">
        <title>The draft genome of Acinetobacter spp. strains.</title>
        <authorList>
            <person name="Qin J."/>
            <person name="Feng Y."/>
            <person name="Zong Z."/>
        </authorList>
    </citation>
    <scope>NUCLEOTIDE SEQUENCE [LARGE SCALE GENOMIC DNA]</scope>
    <source>
        <strain evidence="9 10">WCHAc060012</strain>
    </source>
</reference>
<feature type="transmembrane region" description="Helical" evidence="7">
    <location>
        <begin position="76"/>
        <end position="96"/>
    </location>
</feature>
<dbReference type="InterPro" id="IPR036259">
    <property type="entry name" value="MFS_trans_sf"/>
</dbReference>
<accession>A0A3A8EKR3</accession>
<feature type="transmembrane region" description="Helical" evidence="7">
    <location>
        <begin position="102"/>
        <end position="121"/>
    </location>
</feature>
<dbReference type="GO" id="GO:0005886">
    <property type="term" value="C:plasma membrane"/>
    <property type="evidence" value="ECO:0007669"/>
    <property type="project" value="UniProtKB-SubCell"/>
</dbReference>
<dbReference type="InterPro" id="IPR020846">
    <property type="entry name" value="MFS_dom"/>
</dbReference>
<dbReference type="PANTHER" id="PTHR23513">
    <property type="entry name" value="INTEGRAL MEMBRANE EFFLUX PROTEIN-RELATED"/>
    <property type="match status" value="1"/>
</dbReference>
<feature type="transmembrane region" description="Helical" evidence="7">
    <location>
        <begin position="142"/>
        <end position="165"/>
    </location>
</feature>
<evidence type="ECO:0000313" key="10">
    <source>
        <dbReference type="Proteomes" id="UP000282388"/>
    </source>
</evidence>
<evidence type="ECO:0000256" key="7">
    <source>
        <dbReference type="SAM" id="Phobius"/>
    </source>
</evidence>
<keyword evidence="6 7" id="KW-0472">Membrane</keyword>
<evidence type="ECO:0000256" key="3">
    <source>
        <dbReference type="ARBA" id="ARBA00022475"/>
    </source>
</evidence>
<dbReference type="Gene3D" id="1.20.1250.20">
    <property type="entry name" value="MFS general substrate transporter like domains"/>
    <property type="match status" value="1"/>
</dbReference>
<feature type="transmembrane region" description="Helical" evidence="7">
    <location>
        <begin position="254"/>
        <end position="272"/>
    </location>
</feature>
<protein>
    <submittedName>
        <fullName evidence="9">MFS transporter</fullName>
    </submittedName>
</protein>
<feature type="transmembrane region" description="Helical" evidence="7">
    <location>
        <begin position="12"/>
        <end position="36"/>
    </location>
</feature>
<feature type="transmembrane region" description="Helical" evidence="7">
    <location>
        <begin position="374"/>
        <end position="392"/>
    </location>
</feature>
<dbReference type="PANTHER" id="PTHR23513:SF11">
    <property type="entry name" value="STAPHYLOFERRIN A TRANSPORTER"/>
    <property type="match status" value="1"/>
</dbReference>
<organism evidence="9 10">
    <name type="scientific">Acinetobacter tianfuensis</name>
    <dbReference type="NCBI Taxonomy" id="2419603"/>
    <lineage>
        <taxon>Bacteria</taxon>
        <taxon>Pseudomonadati</taxon>
        <taxon>Pseudomonadota</taxon>
        <taxon>Gammaproteobacteria</taxon>
        <taxon>Moraxellales</taxon>
        <taxon>Moraxellaceae</taxon>
        <taxon>Acinetobacter</taxon>
    </lineage>
</organism>
<dbReference type="AlphaFoldDB" id="A0A3A8EKR3"/>
<evidence type="ECO:0000256" key="1">
    <source>
        <dbReference type="ARBA" id="ARBA00004651"/>
    </source>
</evidence>
<keyword evidence="4 7" id="KW-0812">Transmembrane</keyword>
<feature type="transmembrane region" description="Helical" evidence="7">
    <location>
        <begin position="307"/>
        <end position="329"/>
    </location>
</feature>
<keyword evidence="2" id="KW-0813">Transport</keyword>
<dbReference type="OrthoDB" id="9775268at2"/>
<keyword evidence="3" id="KW-1003">Cell membrane</keyword>
<dbReference type="SUPFAM" id="SSF103473">
    <property type="entry name" value="MFS general substrate transporter"/>
    <property type="match status" value="1"/>
</dbReference>
<dbReference type="GO" id="GO:0022857">
    <property type="term" value="F:transmembrane transporter activity"/>
    <property type="evidence" value="ECO:0007669"/>
    <property type="project" value="InterPro"/>
</dbReference>
<feature type="transmembrane region" description="Helical" evidence="7">
    <location>
        <begin position="350"/>
        <end position="368"/>
    </location>
</feature>
<dbReference type="Proteomes" id="UP000282388">
    <property type="component" value="Unassembled WGS sequence"/>
</dbReference>
<evidence type="ECO:0000256" key="6">
    <source>
        <dbReference type="ARBA" id="ARBA00023136"/>
    </source>
</evidence>
<comment type="subcellular location">
    <subcellularLocation>
        <location evidence="1">Cell membrane</location>
        <topology evidence="1">Multi-pass membrane protein</topology>
    </subcellularLocation>
</comment>
<comment type="caution">
    <text evidence="9">The sequence shown here is derived from an EMBL/GenBank/DDBJ whole genome shotgun (WGS) entry which is preliminary data.</text>
</comment>
<feature type="transmembrane region" description="Helical" evidence="7">
    <location>
        <begin position="219"/>
        <end position="242"/>
    </location>
</feature>
<gene>
    <name evidence="9" type="ORF">D7V32_00600</name>
</gene>
<dbReference type="EMBL" id="RAXV01000001">
    <property type="protein sequence ID" value="RKG34748.1"/>
    <property type="molecule type" value="Genomic_DNA"/>
</dbReference>
<evidence type="ECO:0000256" key="4">
    <source>
        <dbReference type="ARBA" id="ARBA00022692"/>
    </source>
</evidence>
<dbReference type="PROSITE" id="PS50850">
    <property type="entry name" value="MFS"/>
    <property type="match status" value="1"/>
</dbReference>
<feature type="transmembrane region" description="Helical" evidence="7">
    <location>
        <begin position="171"/>
        <end position="191"/>
    </location>
</feature>
<feature type="transmembrane region" description="Helical" evidence="7">
    <location>
        <begin position="42"/>
        <end position="64"/>
    </location>
</feature>
<feature type="transmembrane region" description="Helical" evidence="7">
    <location>
        <begin position="284"/>
        <end position="301"/>
    </location>
</feature>
<dbReference type="CDD" id="cd06173">
    <property type="entry name" value="MFS_MefA_like"/>
    <property type="match status" value="1"/>
</dbReference>
<keyword evidence="5 7" id="KW-1133">Transmembrane helix</keyword>
<evidence type="ECO:0000256" key="5">
    <source>
        <dbReference type="ARBA" id="ARBA00022989"/>
    </source>
</evidence>
<feature type="domain" description="Major facilitator superfamily (MFS) profile" evidence="8">
    <location>
        <begin position="4"/>
        <end position="395"/>
    </location>
</feature>